<proteinExistence type="predicted"/>
<dbReference type="Proteomes" id="UP000230750">
    <property type="component" value="Unassembled WGS sequence"/>
</dbReference>
<dbReference type="EMBL" id="MRZV01000818">
    <property type="protein sequence ID" value="PIK43861.1"/>
    <property type="molecule type" value="Genomic_DNA"/>
</dbReference>
<evidence type="ECO:0000256" key="1">
    <source>
        <dbReference type="SAM" id="MobiDB-lite"/>
    </source>
</evidence>
<evidence type="ECO:0000313" key="3">
    <source>
        <dbReference type="Proteomes" id="UP000230750"/>
    </source>
</evidence>
<protein>
    <submittedName>
        <fullName evidence="2">Putative KN motif and ankyrin repeat domain-containing protein 1</fullName>
    </submittedName>
</protein>
<gene>
    <name evidence="2" type="ORF">BSL78_19280</name>
</gene>
<organism evidence="2 3">
    <name type="scientific">Stichopus japonicus</name>
    <name type="common">Sea cucumber</name>
    <dbReference type="NCBI Taxonomy" id="307972"/>
    <lineage>
        <taxon>Eukaryota</taxon>
        <taxon>Metazoa</taxon>
        <taxon>Echinodermata</taxon>
        <taxon>Eleutherozoa</taxon>
        <taxon>Echinozoa</taxon>
        <taxon>Holothuroidea</taxon>
        <taxon>Aspidochirotacea</taxon>
        <taxon>Aspidochirotida</taxon>
        <taxon>Stichopodidae</taxon>
        <taxon>Apostichopus</taxon>
    </lineage>
</organism>
<name>A0A2G8K780_STIJA</name>
<feature type="compositionally biased region" description="Polar residues" evidence="1">
    <location>
        <begin position="118"/>
        <end position="161"/>
    </location>
</feature>
<accession>A0A2G8K780</accession>
<dbReference type="AlphaFoldDB" id="A0A2G8K780"/>
<keyword evidence="3" id="KW-1185">Reference proteome</keyword>
<evidence type="ECO:0000313" key="2">
    <source>
        <dbReference type="EMBL" id="PIK43861.1"/>
    </source>
</evidence>
<feature type="compositionally biased region" description="Low complexity" evidence="1">
    <location>
        <begin position="91"/>
        <end position="106"/>
    </location>
</feature>
<comment type="caution">
    <text evidence="2">The sequence shown here is derived from an EMBL/GenBank/DDBJ whole genome shotgun (WGS) entry which is preliminary data.</text>
</comment>
<reference evidence="2 3" key="1">
    <citation type="journal article" date="2017" name="PLoS Biol.">
        <title>The sea cucumber genome provides insights into morphological evolution and visceral regeneration.</title>
        <authorList>
            <person name="Zhang X."/>
            <person name="Sun L."/>
            <person name="Yuan J."/>
            <person name="Sun Y."/>
            <person name="Gao Y."/>
            <person name="Zhang L."/>
            <person name="Li S."/>
            <person name="Dai H."/>
            <person name="Hamel J.F."/>
            <person name="Liu C."/>
            <person name="Yu Y."/>
            <person name="Liu S."/>
            <person name="Lin W."/>
            <person name="Guo K."/>
            <person name="Jin S."/>
            <person name="Xu P."/>
            <person name="Storey K.B."/>
            <person name="Huan P."/>
            <person name="Zhang T."/>
            <person name="Zhou Y."/>
            <person name="Zhang J."/>
            <person name="Lin C."/>
            <person name="Li X."/>
            <person name="Xing L."/>
            <person name="Huo D."/>
            <person name="Sun M."/>
            <person name="Wang L."/>
            <person name="Mercier A."/>
            <person name="Li F."/>
            <person name="Yang H."/>
            <person name="Xiang J."/>
        </authorList>
    </citation>
    <scope>NUCLEOTIDE SEQUENCE [LARGE SCALE GENOMIC DNA]</scope>
    <source>
        <strain evidence="2">Shaxun</strain>
        <tissue evidence="2">Muscle</tissue>
    </source>
</reference>
<sequence>MDGCNAFSIAMENNHKAIGVLLYAHMNFGKQSSPKKWITSGSPSTRTIFNSSLNISSSHASAFTPVSKSLTQDAPPPPPSSEDPPKHPSRSRSLSPTSRQSSLLSSRKSKYQNPPKGSHSTATGGPSNPSKSSVAGNSNDFGQSASKPTTPQNNFQRNTPLRRSGPARSKQAESSGIVSALRRSGDPQSKNQSV</sequence>
<feature type="region of interest" description="Disordered" evidence="1">
    <location>
        <begin position="60"/>
        <end position="194"/>
    </location>
</feature>